<evidence type="ECO:0000256" key="1">
    <source>
        <dbReference type="SAM" id="MobiDB-lite"/>
    </source>
</evidence>
<dbReference type="InterPro" id="IPR036691">
    <property type="entry name" value="Endo/exonu/phosph_ase_sf"/>
</dbReference>
<dbReference type="Ensembl" id="ENSSFOT00015083279.1">
    <property type="protein sequence ID" value="ENSSFOP00015068177.1"/>
    <property type="gene ID" value="ENSSFOG00015024263.1"/>
</dbReference>
<reference evidence="3" key="2">
    <citation type="submission" date="2025-08" db="UniProtKB">
        <authorList>
            <consortium name="Ensembl"/>
        </authorList>
    </citation>
    <scope>IDENTIFICATION</scope>
</reference>
<dbReference type="Pfam" id="PF03372">
    <property type="entry name" value="Exo_endo_phos"/>
    <property type="match status" value="1"/>
</dbReference>
<dbReference type="InterPro" id="IPR005135">
    <property type="entry name" value="Endo/exonuclease/phosphatase"/>
</dbReference>
<feature type="compositionally biased region" description="Basic and acidic residues" evidence="1">
    <location>
        <begin position="58"/>
        <end position="68"/>
    </location>
</feature>
<feature type="region of interest" description="Disordered" evidence="1">
    <location>
        <begin position="23"/>
        <end position="97"/>
    </location>
</feature>
<dbReference type="Proteomes" id="UP000694397">
    <property type="component" value="Chromosome 16"/>
</dbReference>
<accession>A0A8C9VZX0</accession>
<protein>
    <recommendedName>
        <fullName evidence="2">Endonuclease/exonuclease/phosphatase domain-containing protein</fullName>
    </recommendedName>
</protein>
<reference evidence="3 4" key="1">
    <citation type="submission" date="2019-04" db="EMBL/GenBank/DDBJ databases">
        <authorList>
            <consortium name="Wellcome Sanger Institute Data Sharing"/>
        </authorList>
    </citation>
    <scope>NUCLEOTIDE SEQUENCE [LARGE SCALE GENOMIC DNA]</scope>
</reference>
<dbReference type="CDD" id="cd09076">
    <property type="entry name" value="L1-EN"/>
    <property type="match status" value="1"/>
</dbReference>
<evidence type="ECO:0000313" key="4">
    <source>
        <dbReference type="Proteomes" id="UP000694397"/>
    </source>
</evidence>
<dbReference type="AlphaFoldDB" id="A0A8C9VZX0"/>
<dbReference type="PANTHER" id="PTHR23227">
    <property type="entry name" value="BUCENTAUR RELATED"/>
    <property type="match status" value="1"/>
</dbReference>
<evidence type="ECO:0000259" key="2">
    <source>
        <dbReference type="Pfam" id="PF03372"/>
    </source>
</evidence>
<feature type="compositionally biased region" description="Polar residues" evidence="1">
    <location>
        <begin position="29"/>
        <end position="51"/>
    </location>
</feature>
<reference evidence="3" key="3">
    <citation type="submission" date="2025-09" db="UniProtKB">
        <authorList>
            <consortium name="Ensembl"/>
        </authorList>
    </citation>
    <scope>IDENTIFICATION</scope>
</reference>
<feature type="compositionally biased region" description="Basic and acidic residues" evidence="1">
    <location>
        <begin position="87"/>
        <end position="97"/>
    </location>
</feature>
<dbReference type="PANTHER" id="PTHR23227:SF85">
    <property type="entry name" value="CRANIOFACIAL DEVELOPMENT PROTEIN 2"/>
    <property type="match status" value="1"/>
</dbReference>
<organism evidence="3 4">
    <name type="scientific">Scleropages formosus</name>
    <name type="common">Asian bonytongue</name>
    <name type="synonym">Osteoglossum formosum</name>
    <dbReference type="NCBI Taxonomy" id="113540"/>
    <lineage>
        <taxon>Eukaryota</taxon>
        <taxon>Metazoa</taxon>
        <taxon>Chordata</taxon>
        <taxon>Craniata</taxon>
        <taxon>Vertebrata</taxon>
        <taxon>Euteleostomi</taxon>
        <taxon>Actinopterygii</taxon>
        <taxon>Neopterygii</taxon>
        <taxon>Teleostei</taxon>
        <taxon>Osteoglossocephala</taxon>
        <taxon>Osteoglossomorpha</taxon>
        <taxon>Osteoglossiformes</taxon>
        <taxon>Osteoglossidae</taxon>
        <taxon>Scleropages</taxon>
    </lineage>
</organism>
<dbReference type="InterPro" id="IPR027124">
    <property type="entry name" value="Swc5/CFDP1/2"/>
</dbReference>
<dbReference type="GeneTree" id="ENSGT00940000163895"/>
<dbReference type="SUPFAM" id="SSF56219">
    <property type="entry name" value="DNase I-like"/>
    <property type="match status" value="1"/>
</dbReference>
<keyword evidence="4" id="KW-1185">Reference proteome</keyword>
<dbReference type="OrthoDB" id="410381at2759"/>
<dbReference type="Gene3D" id="3.60.10.10">
    <property type="entry name" value="Endonuclease/exonuclease/phosphatase"/>
    <property type="match status" value="1"/>
</dbReference>
<sequence length="423" mass="48234">MGSVEAEDHTPCDNGNNIESTLCRRKARQSTSVSCQENLMDSEQETRNTAGRWSPRSEGSHHATREEQLVSSSTSSVCDADGSKAQGRPDADVARPKERIRSCKDMVKLGTWNVQSMNLGKLDMVKSEMDKVGVDILGISELKWTGQGHFQSDEHWVCYSGHETPRKNGVAVIVNKRLAKAVLKYTITDKLISIRFQGVPINMTIMQVYAPTSDANEEEIDVFYDQLQNEIEQTSKEDLLIIMGDLNAKVGKGNEGSVFGKYGLGERNEAGNRFVEFCTANNLVSMNTFFQHHKPNKTIRANYDLNDIREEYWRRLNNRFEVLNMDDKVPEELWLDIKTAITEEANRTVLKRVKRKKQPWISEEAKKTAEERRKAKISGDRGEITCLNRLFQREIRRNKEQYFNTICQQIKAEHVHGKASLVS</sequence>
<proteinExistence type="predicted"/>
<feature type="domain" description="Endonuclease/exonuclease/phosphatase" evidence="2">
    <location>
        <begin position="110"/>
        <end position="248"/>
    </location>
</feature>
<evidence type="ECO:0000313" key="3">
    <source>
        <dbReference type="Ensembl" id="ENSSFOP00015068177.1"/>
    </source>
</evidence>
<dbReference type="GO" id="GO:0003824">
    <property type="term" value="F:catalytic activity"/>
    <property type="evidence" value="ECO:0007669"/>
    <property type="project" value="InterPro"/>
</dbReference>
<name>A0A8C9VZX0_SCLFO</name>